<accession>A0A3S0KZ41</accession>
<sequence length="273" mass="31212">MRTREQIVESVAQETVWWARQRLGKLRGEMHDTMSVNPFLIPILYELHHADGFADLGSLLLAGHLMSGHNTGFGKLMDEKILPRVFGTQKLDAKFRRSTRPYEGSIFSDIDHIVNIDGKLYLVSLKAGRWTIQLGQAQNLNNSFKEIYARYGKDYDGIVVGIIYGRPDEMTDKYDIAVGIQRETSINHDLTTLDNFAVVKVGKDFWTWINGGEPQTQRWIMEGILKGLKDANVREEARELLANYVDAFNRSYQTHVSEDGSVNWYEILEKING</sequence>
<gene>
    <name evidence="1" type="ORF">EJ104_13030</name>
</gene>
<dbReference type="SUPFAM" id="SSF52980">
    <property type="entry name" value="Restriction endonuclease-like"/>
    <property type="match status" value="1"/>
</dbReference>
<dbReference type="OrthoDB" id="449755at2"/>
<evidence type="ECO:0000313" key="2">
    <source>
        <dbReference type="Proteomes" id="UP000277766"/>
    </source>
</evidence>
<comment type="caution">
    <text evidence="1">The sequence shown here is derived from an EMBL/GenBank/DDBJ whole genome shotgun (WGS) entry which is preliminary data.</text>
</comment>
<dbReference type="Proteomes" id="UP000277766">
    <property type="component" value="Unassembled WGS sequence"/>
</dbReference>
<dbReference type="InterPro" id="IPR012297">
    <property type="entry name" value="EcoO109IR_cat_dom_sf"/>
</dbReference>
<dbReference type="AlphaFoldDB" id="A0A3S0KZ41"/>
<dbReference type="EMBL" id="RXPE01000049">
    <property type="protein sequence ID" value="RTR21389.1"/>
    <property type="molecule type" value="Genomic_DNA"/>
</dbReference>
<dbReference type="CDD" id="cd22321">
    <property type="entry name" value="EcoO109I-like"/>
    <property type="match status" value="1"/>
</dbReference>
<dbReference type="RefSeq" id="WP_126353484.1">
    <property type="nucleotide sequence ID" value="NZ_RXPE01000049.1"/>
</dbReference>
<proteinExistence type="predicted"/>
<keyword evidence="1" id="KW-0378">Hydrolase</keyword>
<dbReference type="GO" id="GO:0004519">
    <property type="term" value="F:endonuclease activity"/>
    <property type="evidence" value="ECO:0007669"/>
    <property type="project" value="UniProtKB-KW"/>
</dbReference>
<name>A0A3S0KZ41_9DEIO</name>
<dbReference type="InterPro" id="IPR011335">
    <property type="entry name" value="Restrct_endonuc-II-like"/>
</dbReference>
<dbReference type="Gene3D" id="1.10.3250.10">
    <property type="entry name" value="type ii restriction endonuclease, domain 1"/>
    <property type="match status" value="2"/>
</dbReference>
<organism evidence="1 2">
    <name type="scientific">Deinococcus radiophilus</name>
    <dbReference type="NCBI Taxonomy" id="32062"/>
    <lineage>
        <taxon>Bacteria</taxon>
        <taxon>Thermotogati</taxon>
        <taxon>Deinococcota</taxon>
        <taxon>Deinococci</taxon>
        <taxon>Deinococcales</taxon>
        <taxon>Deinococcaceae</taxon>
        <taxon>Deinococcus</taxon>
    </lineage>
</organism>
<keyword evidence="1" id="KW-0540">Nuclease</keyword>
<dbReference type="Gene3D" id="3.40.1560.10">
    <property type="entry name" value="type ii restriction endonuclease, domain 2"/>
    <property type="match status" value="1"/>
</dbReference>
<protein>
    <submittedName>
        <fullName evidence="1">Restriction endonuclease</fullName>
    </submittedName>
</protein>
<keyword evidence="1" id="KW-0255">Endonuclease</keyword>
<reference evidence="1 2" key="1">
    <citation type="submission" date="2018-12" db="EMBL/GenBank/DDBJ databases">
        <title>Deinococcus radiophilus ATCC 27603 genome sequencing and assembly.</title>
        <authorList>
            <person name="Maclea K.S."/>
            <person name="Maynard C.R."/>
        </authorList>
    </citation>
    <scope>NUCLEOTIDE SEQUENCE [LARGE SCALE GENOMIC DNA]</scope>
    <source>
        <strain evidence="1 2">ATCC 27603</strain>
    </source>
</reference>
<keyword evidence="2" id="KW-1185">Reference proteome</keyword>
<evidence type="ECO:0000313" key="1">
    <source>
        <dbReference type="EMBL" id="RTR21389.1"/>
    </source>
</evidence>